<keyword evidence="2" id="KW-1185">Reference proteome</keyword>
<comment type="caution">
    <text evidence="1">The sequence shown here is derived from an EMBL/GenBank/DDBJ whole genome shotgun (WGS) entry which is preliminary data.</text>
</comment>
<evidence type="ECO:0000313" key="1">
    <source>
        <dbReference type="EMBL" id="CAH2007594.1"/>
    </source>
</evidence>
<dbReference type="OrthoDB" id="10056056at2759"/>
<proteinExistence type="predicted"/>
<dbReference type="AlphaFoldDB" id="A0A9P0Q3L2"/>
<organism evidence="1 2">
    <name type="scientific">Acanthoscelides obtectus</name>
    <name type="common">Bean weevil</name>
    <name type="synonym">Bruchus obtectus</name>
    <dbReference type="NCBI Taxonomy" id="200917"/>
    <lineage>
        <taxon>Eukaryota</taxon>
        <taxon>Metazoa</taxon>
        <taxon>Ecdysozoa</taxon>
        <taxon>Arthropoda</taxon>
        <taxon>Hexapoda</taxon>
        <taxon>Insecta</taxon>
        <taxon>Pterygota</taxon>
        <taxon>Neoptera</taxon>
        <taxon>Endopterygota</taxon>
        <taxon>Coleoptera</taxon>
        <taxon>Polyphaga</taxon>
        <taxon>Cucujiformia</taxon>
        <taxon>Chrysomeloidea</taxon>
        <taxon>Chrysomelidae</taxon>
        <taxon>Bruchinae</taxon>
        <taxon>Bruchini</taxon>
        <taxon>Acanthoscelides</taxon>
    </lineage>
</organism>
<dbReference type="EMBL" id="CAKOFQ010007757">
    <property type="protein sequence ID" value="CAH2007594.1"/>
    <property type="molecule type" value="Genomic_DNA"/>
</dbReference>
<dbReference type="Proteomes" id="UP001152888">
    <property type="component" value="Unassembled WGS sequence"/>
</dbReference>
<sequence>MRSRTNRSMFRTKHLLWPIRLPDGYIRSIGMSARAVPRENTMHCWERILQKRNWTMCYR</sequence>
<name>A0A9P0Q3L2_ACAOB</name>
<reference evidence="1" key="1">
    <citation type="submission" date="2022-03" db="EMBL/GenBank/DDBJ databases">
        <authorList>
            <person name="Sayadi A."/>
        </authorList>
    </citation>
    <scope>NUCLEOTIDE SEQUENCE</scope>
</reference>
<protein>
    <submittedName>
        <fullName evidence="1">Uncharacterized protein</fullName>
    </submittedName>
</protein>
<gene>
    <name evidence="1" type="ORF">ACAOBT_LOCUS29741</name>
</gene>
<accession>A0A9P0Q3L2</accession>
<evidence type="ECO:0000313" key="2">
    <source>
        <dbReference type="Proteomes" id="UP001152888"/>
    </source>
</evidence>